<dbReference type="PANTHER" id="PTHR13693:SF100">
    <property type="entry name" value="8-AMINO-7-OXONONANOATE SYNTHASE"/>
    <property type="match status" value="1"/>
</dbReference>
<keyword evidence="8 12" id="KW-0663">Pyridoxal phosphate</keyword>
<evidence type="ECO:0000256" key="12">
    <source>
        <dbReference type="RuleBase" id="RU003693"/>
    </source>
</evidence>
<comment type="subunit">
    <text evidence="4">Homodimer.</text>
</comment>
<dbReference type="InterPro" id="IPR015421">
    <property type="entry name" value="PyrdxlP-dep_Trfase_major"/>
</dbReference>
<dbReference type="HOGENOM" id="CLU_015846_11_2_5"/>
<evidence type="ECO:0000256" key="7">
    <source>
        <dbReference type="ARBA" id="ARBA00022756"/>
    </source>
</evidence>
<dbReference type="Proteomes" id="UP000031643">
    <property type="component" value="Chromosome"/>
</dbReference>
<evidence type="ECO:0000256" key="9">
    <source>
        <dbReference type="ARBA" id="ARBA00032610"/>
    </source>
</evidence>
<dbReference type="AlphaFoldDB" id="A0A0A8K501"/>
<dbReference type="Gene3D" id="3.40.640.10">
    <property type="entry name" value="Type I PLP-dependent aspartate aminotransferase-like (Major domain)"/>
    <property type="match status" value="1"/>
</dbReference>
<evidence type="ECO:0000256" key="10">
    <source>
        <dbReference type="ARBA" id="ARBA00033381"/>
    </source>
</evidence>
<dbReference type="InterPro" id="IPR004839">
    <property type="entry name" value="Aminotransferase_I/II_large"/>
</dbReference>
<dbReference type="Pfam" id="PF00155">
    <property type="entry name" value="Aminotran_1_2"/>
    <property type="match status" value="1"/>
</dbReference>
<proteinExistence type="inferred from homology"/>
<evidence type="ECO:0000256" key="1">
    <source>
        <dbReference type="ARBA" id="ARBA00001933"/>
    </source>
</evidence>
<dbReference type="GO" id="GO:0030170">
    <property type="term" value="F:pyridoxal phosphate binding"/>
    <property type="evidence" value="ECO:0007669"/>
    <property type="project" value="InterPro"/>
</dbReference>
<dbReference type="PANTHER" id="PTHR13693">
    <property type="entry name" value="CLASS II AMINOTRANSFERASE/8-AMINO-7-OXONONANOATE SYNTHASE"/>
    <property type="match status" value="1"/>
</dbReference>
<comment type="pathway">
    <text evidence="2">Cofactor biosynthesis; biotin biosynthesis.</text>
</comment>
<evidence type="ECO:0000313" key="15">
    <source>
        <dbReference type="Proteomes" id="UP000031643"/>
    </source>
</evidence>
<dbReference type="InterPro" id="IPR015422">
    <property type="entry name" value="PyrdxlP-dep_Trfase_small"/>
</dbReference>
<comment type="similarity">
    <text evidence="3">Belongs to the class-II pyridoxal-phosphate-dependent aminotransferase family. BioF subfamily.</text>
</comment>
<evidence type="ECO:0000256" key="2">
    <source>
        <dbReference type="ARBA" id="ARBA00004746"/>
    </source>
</evidence>
<dbReference type="OrthoDB" id="9807157at2"/>
<protein>
    <recommendedName>
        <fullName evidence="5">8-amino-7-oxononanoate synthase</fullName>
        <ecNumber evidence="5">2.3.1.47</ecNumber>
    </recommendedName>
    <alternativeName>
        <fullName evidence="9">7-keto-8-amino-pelargonic acid synthase</fullName>
    </alternativeName>
    <alternativeName>
        <fullName evidence="10">8-amino-7-ketopelargonate synthase</fullName>
    </alternativeName>
</protein>
<name>A0A0A8K501_9HYPH</name>
<dbReference type="GO" id="GO:0008710">
    <property type="term" value="F:8-amino-7-oxononanoate synthase activity"/>
    <property type="evidence" value="ECO:0007669"/>
    <property type="project" value="UniProtKB-EC"/>
</dbReference>
<evidence type="ECO:0000256" key="8">
    <source>
        <dbReference type="ARBA" id="ARBA00022898"/>
    </source>
</evidence>
<keyword evidence="14" id="KW-0012">Acyltransferase</keyword>
<feature type="domain" description="Aminotransferase class I/classII large" evidence="13">
    <location>
        <begin position="41"/>
        <end position="381"/>
    </location>
</feature>
<evidence type="ECO:0000259" key="13">
    <source>
        <dbReference type="Pfam" id="PF00155"/>
    </source>
</evidence>
<comment type="catalytic activity">
    <reaction evidence="11">
        <text>6-carboxyhexanoyl-[ACP] + L-alanine + H(+) = (8S)-8-amino-7-oxononanoate + holo-[ACP] + CO2</text>
        <dbReference type="Rhea" id="RHEA:42288"/>
        <dbReference type="Rhea" id="RHEA-COMP:9685"/>
        <dbReference type="Rhea" id="RHEA-COMP:9955"/>
        <dbReference type="ChEBI" id="CHEBI:15378"/>
        <dbReference type="ChEBI" id="CHEBI:16526"/>
        <dbReference type="ChEBI" id="CHEBI:57972"/>
        <dbReference type="ChEBI" id="CHEBI:64479"/>
        <dbReference type="ChEBI" id="CHEBI:78846"/>
        <dbReference type="ChEBI" id="CHEBI:149468"/>
        <dbReference type="EC" id="2.3.1.47"/>
    </reaction>
</comment>
<reference evidence="14 15" key="1">
    <citation type="submission" date="2014-09" db="EMBL/GenBank/DDBJ databases">
        <title>Genome sequencing of Methyloceanibacter caenitepidi Gela4.</title>
        <authorList>
            <person name="Takeuchi M."/>
            <person name="Susumu S."/>
            <person name="Kamagata Y."/>
            <person name="Oshima K."/>
            <person name="Hattori M."/>
            <person name="Iwasaki W."/>
        </authorList>
    </citation>
    <scope>NUCLEOTIDE SEQUENCE [LARGE SCALE GENOMIC DNA]</scope>
    <source>
        <strain evidence="14 15">Gela4</strain>
    </source>
</reference>
<comment type="cofactor">
    <cofactor evidence="1 12">
        <name>pyridoxal 5'-phosphate</name>
        <dbReference type="ChEBI" id="CHEBI:597326"/>
    </cofactor>
</comment>
<accession>A0A0A8K501</accession>
<dbReference type="InterPro" id="IPR001917">
    <property type="entry name" value="Aminotrans_II_pyridoxalP_BS"/>
</dbReference>
<keyword evidence="7" id="KW-0093">Biotin biosynthesis</keyword>
<dbReference type="GO" id="GO:0009102">
    <property type="term" value="P:biotin biosynthetic process"/>
    <property type="evidence" value="ECO:0007669"/>
    <property type="project" value="UniProtKB-KW"/>
</dbReference>
<sequence>MQASESRYDAFLEKLSRERLRRDLTGIAAREARTLEVGGRTYVNLASNDYLGLRFHEALIERACAWAKEFGTGSGASRLVTGNLEIFEGIERKVAALKNKPAALIMASGFQANAGVLQALFDRRVLGAEPLVFADRLNHASMHFGCQAAGVRQIRYRHGSAVHLAELLEQHAADDRPKFILTESVFSMDGDVAWMEEIRELAREHDAMLIVDDAHATGILGEGGCGQSDGADVVIGTFSKALGSFGAYVACSDTMRDYLINRCGGFIYSTALPPPVLGAIDAALDLVPSMDVERARVASYSVSFRDECREFGYDTGQSLTQIVPVIVGTAEAALGLSDRLREAGLWATAIRPPTVPNGTARVRLTFTAAHTGEDFSRLVEVFKAAAGPRTECVFD</sequence>
<evidence type="ECO:0000256" key="6">
    <source>
        <dbReference type="ARBA" id="ARBA00022679"/>
    </source>
</evidence>
<dbReference type="KEGG" id="mcg:GL4_1635"/>
<evidence type="ECO:0000256" key="4">
    <source>
        <dbReference type="ARBA" id="ARBA00011738"/>
    </source>
</evidence>
<dbReference type="RefSeq" id="WP_045366446.1">
    <property type="nucleotide sequence ID" value="NZ_AP014648.1"/>
</dbReference>
<evidence type="ECO:0000313" key="14">
    <source>
        <dbReference type="EMBL" id="BAQ17089.1"/>
    </source>
</evidence>
<dbReference type="Gene3D" id="3.90.1150.10">
    <property type="entry name" value="Aspartate Aminotransferase, domain 1"/>
    <property type="match status" value="1"/>
</dbReference>
<dbReference type="PROSITE" id="PS00599">
    <property type="entry name" value="AA_TRANSFER_CLASS_2"/>
    <property type="match status" value="1"/>
</dbReference>
<dbReference type="EC" id="2.3.1.47" evidence="5"/>
<gene>
    <name evidence="14" type="ORF">GL4_1635</name>
</gene>
<dbReference type="SUPFAM" id="SSF53383">
    <property type="entry name" value="PLP-dependent transferases"/>
    <property type="match status" value="1"/>
</dbReference>
<organism evidence="14 15">
    <name type="scientific">Methyloceanibacter caenitepidi</name>
    <dbReference type="NCBI Taxonomy" id="1384459"/>
    <lineage>
        <taxon>Bacteria</taxon>
        <taxon>Pseudomonadati</taxon>
        <taxon>Pseudomonadota</taxon>
        <taxon>Alphaproteobacteria</taxon>
        <taxon>Hyphomicrobiales</taxon>
        <taxon>Hyphomicrobiaceae</taxon>
        <taxon>Methyloceanibacter</taxon>
    </lineage>
</organism>
<evidence type="ECO:0000256" key="11">
    <source>
        <dbReference type="ARBA" id="ARBA00047715"/>
    </source>
</evidence>
<dbReference type="InterPro" id="IPR015424">
    <property type="entry name" value="PyrdxlP-dep_Trfase"/>
</dbReference>
<dbReference type="STRING" id="1384459.GL4_1635"/>
<keyword evidence="6 14" id="KW-0808">Transferase</keyword>
<evidence type="ECO:0000256" key="3">
    <source>
        <dbReference type="ARBA" id="ARBA00010008"/>
    </source>
</evidence>
<keyword evidence="15" id="KW-1185">Reference proteome</keyword>
<dbReference type="InterPro" id="IPR050087">
    <property type="entry name" value="AON_synthase_class-II"/>
</dbReference>
<dbReference type="EMBL" id="AP014648">
    <property type="protein sequence ID" value="BAQ17089.1"/>
    <property type="molecule type" value="Genomic_DNA"/>
</dbReference>
<evidence type="ECO:0000256" key="5">
    <source>
        <dbReference type="ARBA" id="ARBA00013187"/>
    </source>
</evidence>